<evidence type="ECO:0000256" key="4">
    <source>
        <dbReference type="ARBA" id="ARBA00022741"/>
    </source>
</evidence>
<evidence type="ECO:0000256" key="5">
    <source>
        <dbReference type="ARBA" id="ARBA00022777"/>
    </source>
</evidence>
<dbReference type="SUPFAM" id="SSF47384">
    <property type="entry name" value="Homodimeric domain of signal transducing histidine kinase"/>
    <property type="match status" value="1"/>
</dbReference>
<feature type="domain" description="Response regulatory" evidence="10">
    <location>
        <begin position="167"/>
        <end position="283"/>
    </location>
</feature>
<dbReference type="InterPro" id="IPR011009">
    <property type="entry name" value="Kinase-like_dom_sf"/>
</dbReference>
<dbReference type="InterPro" id="IPR001789">
    <property type="entry name" value="Sig_transdc_resp-reg_receiver"/>
</dbReference>
<evidence type="ECO:0000313" key="14">
    <source>
        <dbReference type="Proteomes" id="UP001229955"/>
    </source>
</evidence>
<dbReference type="InterPro" id="IPR003661">
    <property type="entry name" value="HisK_dim/P_dom"/>
</dbReference>
<dbReference type="InterPro" id="IPR000719">
    <property type="entry name" value="Prot_kinase_dom"/>
</dbReference>
<evidence type="ECO:0000259" key="11">
    <source>
        <dbReference type="PROSITE" id="PS50885"/>
    </source>
</evidence>
<dbReference type="SMART" id="SM00448">
    <property type="entry name" value="REC"/>
    <property type="match status" value="1"/>
</dbReference>
<dbReference type="RefSeq" id="WP_367886138.1">
    <property type="nucleotide sequence ID" value="NZ_CP130612.1"/>
</dbReference>
<dbReference type="PROSITE" id="PS50011">
    <property type="entry name" value="PROTEIN_KINASE_DOM"/>
    <property type="match status" value="1"/>
</dbReference>
<dbReference type="PROSITE" id="PS50885">
    <property type="entry name" value="HAMP"/>
    <property type="match status" value="1"/>
</dbReference>
<dbReference type="GO" id="GO:0005524">
    <property type="term" value="F:ATP binding"/>
    <property type="evidence" value="ECO:0007669"/>
    <property type="project" value="UniProtKB-UniRule"/>
</dbReference>
<dbReference type="PROSITE" id="PS50110">
    <property type="entry name" value="RESPONSE_REGULATORY"/>
    <property type="match status" value="1"/>
</dbReference>
<dbReference type="Gene3D" id="3.30.200.20">
    <property type="entry name" value="Phosphorylase Kinase, domain 1"/>
    <property type="match status" value="1"/>
</dbReference>
<dbReference type="InterPro" id="IPR017441">
    <property type="entry name" value="Protein_kinase_ATP_BS"/>
</dbReference>
<dbReference type="EMBL" id="CP130612">
    <property type="protein sequence ID" value="WKW13278.1"/>
    <property type="molecule type" value="Genomic_DNA"/>
</dbReference>
<dbReference type="Gene3D" id="1.10.510.10">
    <property type="entry name" value="Transferase(Phosphotransferase) domain 1"/>
    <property type="match status" value="1"/>
</dbReference>
<dbReference type="GO" id="GO:0016020">
    <property type="term" value="C:membrane"/>
    <property type="evidence" value="ECO:0007669"/>
    <property type="project" value="InterPro"/>
</dbReference>
<dbReference type="Pfam" id="PF00072">
    <property type="entry name" value="Response_reg"/>
    <property type="match status" value="1"/>
</dbReference>
<comment type="catalytic activity">
    <reaction evidence="1">
        <text>ATP + protein L-histidine = ADP + protein N-phospho-L-histidine.</text>
        <dbReference type="EC" id="2.7.13.3"/>
    </reaction>
</comment>
<dbReference type="GO" id="GO:0004674">
    <property type="term" value="F:protein serine/threonine kinase activity"/>
    <property type="evidence" value="ECO:0007669"/>
    <property type="project" value="UniProtKB-KW"/>
</dbReference>
<feature type="domain" description="HAMP" evidence="11">
    <location>
        <begin position="293"/>
        <end position="348"/>
    </location>
</feature>
<evidence type="ECO:0000256" key="6">
    <source>
        <dbReference type="ARBA" id="ARBA00022840"/>
    </source>
</evidence>
<reference evidence="12" key="1">
    <citation type="submission" date="2023-07" db="EMBL/GenBank/DDBJ databases">
        <authorList>
            <person name="Haufschild T."/>
            <person name="Kallscheuer N."/>
            <person name="Hammer J."/>
            <person name="Kohn T."/>
            <person name="Kabuu M."/>
            <person name="Jogler M."/>
            <person name="Wohfarth N."/>
            <person name="Heuer A."/>
            <person name="Rohde M."/>
            <person name="van Teeseling M.C.F."/>
            <person name="Jogler C."/>
        </authorList>
    </citation>
    <scope>NUCLEOTIDE SEQUENCE</scope>
    <source>
        <strain evidence="12">Strain 138</strain>
        <strain evidence="13">Strain 318</strain>
    </source>
</reference>
<dbReference type="GO" id="GO:0000155">
    <property type="term" value="F:phosphorelay sensor kinase activity"/>
    <property type="evidence" value="ECO:0007669"/>
    <property type="project" value="InterPro"/>
</dbReference>
<proteinExistence type="predicted"/>
<name>A0AA49JX83_9BACT</name>
<dbReference type="CDD" id="cd00082">
    <property type="entry name" value="HisKA"/>
    <property type="match status" value="1"/>
</dbReference>
<dbReference type="Pfam" id="PF00512">
    <property type="entry name" value="HisKA"/>
    <property type="match status" value="1"/>
</dbReference>
<dbReference type="SMART" id="SM00220">
    <property type="entry name" value="S_TKc"/>
    <property type="match status" value="1"/>
</dbReference>
<evidence type="ECO:0000259" key="9">
    <source>
        <dbReference type="PROSITE" id="PS50011"/>
    </source>
</evidence>
<organism evidence="12">
    <name type="scientific">Pseudogemmatithrix spongiicola</name>
    <dbReference type="NCBI Taxonomy" id="3062599"/>
    <lineage>
        <taxon>Bacteria</taxon>
        <taxon>Pseudomonadati</taxon>
        <taxon>Gemmatimonadota</taxon>
        <taxon>Gemmatimonadia</taxon>
        <taxon>Gemmatimonadales</taxon>
        <taxon>Gemmatimonadaceae</taxon>
        <taxon>Pseudogemmatithrix</taxon>
    </lineage>
</organism>
<evidence type="ECO:0000256" key="3">
    <source>
        <dbReference type="ARBA" id="ARBA00022679"/>
    </source>
</evidence>
<evidence type="ECO:0000313" key="13">
    <source>
        <dbReference type="EMBL" id="WKW16185.1"/>
    </source>
</evidence>
<evidence type="ECO:0000256" key="1">
    <source>
        <dbReference type="ARBA" id="ARBA00000085"/>
    </source>
</evidence>
<evidence type="ECO:0000256" key="8">
    <source>
        <dbReference type="PROSITE-ProRule" id="PRU10141"/>
    </source>
</evidence>
<keyword evidence="14" id="KW-1185">Reference proteome</keyword>
<dbReference type="EMBL" id="CP130613">
    <property type="protein sequence ID" value="WKW16185.1"/>
    <property type="molecule type" value="Genomic_DNA"/>
</dbReference>
<protein>
    <submittedName>
        <fullName evidence="12">Protein kinase</fullName>
    </submittedName>
</protein>
<dbReference type="InterPro" id="IPR036097">
    <property type="entry name" value="HisK_dim/P_sf"/>
</dbReference>
<dbReference type="CDD" id="cd14014">
    <property type="entry name" value="STKc_PknB_like"/>
    <property type="match status" value="1"/>
</dbReference>
<keyword evidence="4 8" id="KW-0547">Nucleotide-binding</keyword>
<dbReference type="SUPFAM" id="SSF56112">
    <property type="entry name" value="Protein kinase-like (PK-like)"/>
    <property type="match status" value="1"/>
</dbReference>
<keyword evidence="3" id="KW-0808">Transferase</keyword>
<sequence length="653" mass="69470">MSTPLDPATTAELRHELRTPVNHILGYAELLAEDAPRDTPTGAALDAIREAAREVLAAINHALPPSGASDESALQALLTTLRAPQSRILSQTAALDEANADAQFRADIAKIAEAARHLCDPPSARPASGQAASATGNVANAPIGEAPSVAHPTPLGGTATIAASRGRILVVDDVDENRAVLARRLTREGYTVSQAAGGLEALAMVAAQEFDLVLLDVRMPDLDGFTVLERLKSAEATRNLPVIMISALDDIAAVVRCIEHGAEDYLAKPFDQVLLRARIGASLEKKRYHDREADYLRQVLRVTDAAGDVERGTYQPGALDGITERDDELGRLARVFDTMAAGVKAREAKLHAQLSQLRADVSIATSEHRAVTALSDGDTDALRPGALLANRYEIRSVIGRGGMGVVYRAHDRELSEDVAIKTIRRDLLATDPVLAEQLKSEIRLARRISHRHVVRTHDLGEADGISFVTMECVTGLTLRELLETRGQLAAASTLAIARQFAEALAVAHEAGVIHRDVKPENALLDADGMLKVMDFGIARIAAASTRTNAGLIVGTPMYMAPEQLVEEAVDARADLYALGVVLYECLAGTPPFVGQNVVSLIAKVLTTAPAPIAAQVPDVPPALAALVMRLLAKSPNDRPSSATELVELLSELG</sequence>
<evidence type="ECO:0000313" key="12">
    <source>
        <dbReference type="EMBL" id="WKW13278.1"/>
    </source>
</evidence>
<dbReference type="AlphaFoldDB" id="A0AA49JX83"/>
<gene>
    <name evidence="12" type="ORF">Strain138_002595</name>
    <name evidence="13" type="ORF">Strain318_002595</name>
</gene>
<dbReference type="FunFam" id="1.10.510.10:FF:000021">
    <property type="entry name" value="Serine/threonine protein kinase"/>
    <property type="match status" value="1"/>
</dbReference>
<feature type="binding site" evidence="8">
    <location>
        <position position="421"/>
    </location>
    <ligand>
        <name>ATP</name>
        <dbReference type="ChEBI" id="CHEBI:30616"/>
    </ligand>
</feature>
<evidence type="ECO:0000256" key="7">
    <source>
        <dbReference type="PROSITE-ProRule" id="PRU00169"/>
    </source>
</evidence>
<feature type="modified residue" description="4-aspartylphosphate" evidence="7">
    <location>
        <position position="216"/>
    </location>
</feature>
<dbReference type="InterPro" id="IPR003660">
    <property type="entry name" value="HAMP_dom"/>
</dbReference>
<accession>A0AA49Q9E8</accession>
<accession>A0AA49JX83</accession>
<dbReference type="PANTHER" id="PTHR43289">
    <property type="entry name" value="MITOGEN-ACTIVATED PROTEIN KINASE KINASE KINASE 20-RELATED"/>
    <property type="match status" value="1"/>
</dbReference>
<keyword evidence="6 8" id="KW-0067">ATP-binding</keyword>
<feature type="domain" description="Protein kinase" evidence="9">
    <location>
        <begin position="392"/>
        <end position="649"/>
    </location>
</feature>
<evidence type="ECO:0000259" key="10">
    <source>
        <dbReference type="PROSITE" id="PS50110"/>
    </source>
</evidence>
<dbReference type="PANTHER" id="PTHR43289:SF6">
    <property type="entry name" value="SERINE_THREONINE-PROTEIN KINASE NEKL-3"/>
    <property type="match status" value="1"/>
</dbReference>
<keyword evidence="2" id="KW-0723">Serine/threonine-protein kinase</keyword>
<dbReference type="InterPro" id="IPR011006">
    <property type="entry name" value="CheY-like_superfamily"/>
</dbReference>
<keyword evidence="5 12" id="KW-0418">Kinase</keyword>
<dbReference type="SUPFAM" id="SSF52172">
    <property type="entry name" value="CheY-like"/>
    <property type="match status" value="1"/>
</dbReference>
<dbReference type="Gene3D" id="3.40.50.2300">
    <property type="match status" value="1"/>
</dbReference>
<evidence type="ECO:0000256" key="2">
    <source>
        <dbReference type="ARBA" id="ARBA00022527"/>
    </source>
</evidence>
<dbReference type="Gene3D" id="1.10.287.130">
    <property type="match status" value="1"/>
</dbReference>
<dbReference type="Pfam" id="PF00069">
    <property type="entry name" value="Pkinase"/>
    <property type="match status" value="1"/>
</dbReference>
<dbReference type="KEGG" id="pspc:Strain318_002595"/>
<dbReference type="PROSITE" id="PS00107">
    <property type="entry name" value="PROTEIN_KINASE_ATP"/>
    <property type="match status" value="1"/>
</dbReference>
<keyword evidence="7" id="KW-0597">Phosphoprotein</keyword>
<dbReference type="Proteomes" id="UP001229955">
    <property type="component" value="Chromosome"/>
</dbReference>